<keyword evidence="3" id="KW-0175">Coiled coil</keyword>
<dbReference type="InterPro" id="IPR051309">
    <property type="entry name" value="ABCF_ATPase"/>
</dbReference>
<dbReference type="SUPFAM" id="SSF52540">
    <property type="entry name" value="P-loop containing nucleoside triphosphate hydrolases"/>
    <property type="match status" value="2"/>
</dbReference>
<sequence>MLILEGKNIKKYYGERKILDIKNIRIYEGDRIGIVGVNGSGKTTLMNILSTEDNPDSGEVDIKGKISYITQLGTPEDKDMDYKLKGEFKVDYDNRDTLSGGEKTRLKLAEGLSVNPDLLLLDEPTSNLDIDGIDLLTEKLKNFYGAILIVSHDRTLLDNVVDKIIEVEDGEIKEYSGNYSSYKEQKESIRERQEFEYEEYIKEKGRLTQTIYERQGHAKGMKKAPTRMGNSEARLHKSSTRQIQGKIHNTINALETRIEKLNKKEKPKEIHQVKIDMPSVTNLRNKLLIDGDKISKSFGDKILFRNSELKIFNGDKAALLGGNGTGKTTLIKMILEGHDSINTCKNLKIGYFSQRLDILRENKTILENVMEDSIQNETIVRTLLSRLLFKREDIKKNVEVLSGGERVKVAFAKIFLSDVNFIILDEPTNYLDIPSIEALEDVLLDYEGSLLLVTHDKTFIEKIANKIITIEDKSLKVFKGSYKEFIERKENNINFGKEQAEKKLLILENRMSEVMGKLSLMPSKEEKEVLDKEFNQLVKDINKLKGNY</sequence>
<feature type="region of interest" description="Disordered" evidence="4">
    <location>
        <begin position="216"/>
        <end position="242"/>
    </location>
</feature>
<feature type="coiled-coil region" evidence="3">
    <location>
        <begin position="497"/>
        <end position="547"/>
    </location>
</feature>
<dbReference type="Proteomes" id="UP000467132">
    <property type="component" value="Unassembled WGS sequence"/>
</dbReference>
<organism evidence="6 7">
    <name type="scientific">Senegalia massiliensis</name>
    <dbReference type="NCBI Taxonomy" id="1720316"/>
    <lineage>
        <taxon>Bacteria</taxon>
        <taxon>Bacillati</taxon>
        <taxon>Bacillota</taxon>
        <taxon>Clostridia</taxon>
        <taxon>Eubacteriales</taxon>
        <taxon>Clostridiaceae</taxon>
        <taxon>Senegalia</taxon>
    </lineage>
</organism>
<dbReference type="Gene3D" id="3.40.50.300">
    <property type="entry name" value="P-loop containing nucleotide triphosphate hydrolases"/>
    <property type="match status" value="3"/>
</dbReference>
<dbReference type="EMBL" id="QXXA01000009">
    <property type="protein sequence ID" value="NBI06976.1"/>
    <property type="molecule type" value="Genomic_DNA"/>
</dbReference>
<gene>
    <name evidence="6" type="primary">abc-f</name>
    <name evidence="6" type="ORF">D3Z33_08935</name>
</gene>
<evidence type="ECO:0000256" key="4">
    <source>
        <dbReference type="SAM" id="MobiDB-lite"/>
    </source>
</evidence>
<dbReference type="PANTHER" id="PTHR42855:SF2">
    <property type="entry name" value="DRUG RESISTANCE ABC TRANSPORTER,ATP-BINDING PROTEIN"/>
    <property type="match status" value="1"/>
</dbReference>
<dbReference type="CDD" id="cd03221">
    <property type="entry name" value="ABCF_EF-3"/>
    <property type="match status" value="2"/>
</dbReference>
<evidence type="ECO:0000256" key="1">
    <source>
        <dbReference type="ARBA" id="ARBA00022741"/>
    </source>
</evidence>
<evidence type="ECO:0000313" key="7">
    <source>
        <dbReference type="Proteomes" id="UP000467132"/>
    </source>
</evidence>
<proteinExistence type="predicted"/>
<dbReference type="Pfam" id="PF00005">
    <property type="entry name" value="ABC_tran"/>
    <property type="match status" value="3"/>
</dbReference>
<keyword evidence="2" id="KW-0067">ATP-binding</keyword>
<feature type="domain" description="ABC transporter" evidence="5">
    <location>
        <begin position="289"/>
        <end position="498"/>
    </location>
</feature>
<dbReference type="GO" id="GO:0005524">
    <property type="term" value="F:ATP binding"/>
    <property type="evidence" value="ECO:0007669"/>
    <property type="project" value="UniProtKB-KW"/>
</dbReference>
<name>A0A845QZP8_9CLOT</name>
<feature type="domain" description="ABC transporter" evidence="5">
    <location>
        <begin position="4"/>
        <end position="194"/>
    </location>
</feature>
<keyword evidence="7" id="KW-1185">Reference proteome</keyword>
<dbReference type="NCBIfam" id="NF000355">
    <property type="entry name" value="ribo_prot_ABC_F"/>
    <property type="match status" value="1"/>
</dbReference>
<dbReference type="PROSITE" id="PS50893">
    <property type="entry name" value="ABC_TRANSPORTER_2"/>
    <property type="match status" value="2"/>
</dbReference>
<dbReference type="RefSeq" id="WP_160197441.1">
    <property type="nucleotide sequence ID" value="NZ_QXXA01000009.1"/>
</dbReference>
<evidence type="ECO:0000313" key="6">
    <source>
        <dbReference type="EMBL" id="NBI06976.1"/>
    </source>
</evidence>
<dbReference type="InterPro" id="IPR003593">
    <property type="entry name" value="AAA+_ATPase"/>
</dbReference>
<dbReference type="InterPro" id="IPR017871">
    <property type="entry name" value="ABC_transporter-like_CS"/>
</dbReference>
<dbReference type="PANTHER" id="PTHR42855">
    <property type="entry name" value="ABC TRANSPORTER ATP-BINDING SUBUNIT"/>
    <property type="match status" value="1"/>
</dbReference>
<dbReference type="PROSITE" id="PS00211">
    <property type="entry name" value="ABC_TRANSPORTER_1"/>
    <property type="match status" value="2"/>
</dbReference>
<dbReference type="InterPro" id="IPR027417">
    <property type="entry name" value="P-loop_NTPase"/>
</dbReference>
<protein>
    <submittedName>
        <fullName evidence="6">ABC-F type ribosomal protection protein</fullName>
    </submittedName>
</protein>
<evidence type="ECO:0000259" key="5">
    <source>
        <dbReference type="PROSITE" id="PS50893"/>
    </source>
</evidence>
<keyword evidence="1" id="KW-0547">Nucleotide-binding</keyword>
<reference evidence="6 7" key="1">
    <citation type="submission" date="2018-08" db="EMBL/GenBank/DDBJ databases">
        <title>Murine metabolic-syndrome-specific gut microbial biobank.</title>
        <authorList>
            <person name="Liu C."/>
        </authorList>
    </citation>
    <scope>NUCLEOTIDE SEQUENCE [LARGE SCALE GENOMIC DNA]</scope>
    <source>
        <strain evidence="6 7">583</strain>
    </source>
</reference>
<dbReference type="OrthoDB" id="9801441at2"/>
<evidence type="ECO:0000256" key="3">
    <source>
        <dbReference type="SAM" id="Coils"/>
    </source>
</evidence>
<evidence type="ECO:0000256" key="2">
    <source>
        <dbReference type="ARBA" id="ARBA00022840"/>
    </source>
</evidence>
<dbReference type="SMART" id="SM00382">
    <property type="entry name" value="AAA"/>
    <property type="match status" value="2"/>
</dbReference>
<dbReference type="InterPro" id="IPR003439">
    <property type="entry name" value="ABC_transporter-like_ATP-bd"/>
</dbReference>
<dbReference type="AlphaFoldDB" id="A0A845QZP8"/>
<accession>A0A845QZP8</accession>
<dbReference type="GO" id="GO:0016887">
    <property type="term" value="F:ATP hydrolysis activity"/>
    <property type="evidence" value="ECO:0007669"/>
    <property type="project" value="InterPro"/>
</dbReference>
<comment type="caution">
    <text evidence="6">The sequence shown here is derived from an EMBL/GenBank/DDBJ whole genome shotgun (WGS) entry which is preliminary data.</text>
</comment>